<evidence type="ECO:0000256" key="4">
    <source>
        <dbReference type="ARBA" id="ARBA00022989"/>
    </source>
</evidence>
<evidence type="ECO:0000259" key="9">
    <source>
        <dbReference type="Pfam" id="PF13962"/>
    </source>
</evidence>
<evidence type="ECO:0000313" key="10">
    <source>
        <dbReference type="EMBL" id="KAG0553723.1"/>
    </source>
</evidence>
<evidence type="ECO:0000256" key="6">
    <source>
        <dbReference type="ARBA" id="ARBA00023136"/>
    </source>
</evidence>
<organism evidence="10 11">
    <name type="scientific">Ceratodon purpureus</name>
    <name type="common">Fire moss</name>
    <name type="synonym">Dicranum purpureum</name>
    <dbReference type="NCBI Taxonomy" id="3225"/>
    <lineage>
        <taxon>Eukaryota</taxon>
        <taxon>Viridiplantae</taxon>
        <taxon>Streptophyta</taxon>
        <taxon>Embryophyta</taxon>
        <taxon>Bryophyta</taxon>
        <taxon>Bryophytina</taxon>
        <taxon>Bryopsida</taxon>
        <taxon>Dicranidae</taxon>
        <taxon>Pseudoditrichales</taxon>
        <taxon>Ditrichaceae</taxon>
        <taxon>Ceratodon</taxon>
    </lineage>
</organism>
<proteinExistence type="predicted"/>
<evidence type="ECO:0000256" key="5">
    <source>
        <dbReference type="ARBA" id="ARBA00023043"/>
    </source>
</evidence>
<sequence length="889" mass="101683">MEQTLSSPTSISRAKYRTGSRKSFKKILTFNEMKKEYVALMGKVDVDAQLLRELVQSVHDGPLDDAKRKLEKLLGSYQKEYKIPSVLIRAKVYSRLIAVALGLEPENIIKAEDQKSELSFDISIRLSEIMESWVYDDGSHEVLSYLLKVLEEDDDVMTVIFCDLEEFKMYEVPYFEGCNLKDVEQICNLWLSSEVLESFYFDRLIDPIVNKVKQVNKITDEDFIEAKLKICGLLQQRRVKAGARLFWLLTKYSSDNDNDMVDKLVTEIFNIKVIFDDDDDDETGGEDEGEDESDDEDEDEENQDGKVEDEDKGNDQANQDNKDEDEEEEEDEHVHLDFLDYFLEAWYCYWYPLDLLDYNNTDRVPDGHGDLICVGQAISSPIHPDCNLLCWAARRNYDDLIRCVMKTYKPVPRDVHPWKHYKVSYMWKFALWCAVRQGKCSETINELNNAEWTKTIDLNDYPGGWLPPLHLVALLGDWETADALGDCFDLKLCANKRDYLGRTPLDYAMQFQTDSSYQKLKYLFGELLTKLKNYRTPKNDIKETPKEVEGCEAKNNVIKETPEEVEDTEASLEKYDKPCHKDVVLKLLSVDTVRERLKELYDMYMDQANTVLIGAALIASVTFAGWLQPPLGYKDYFQFTRSGPSVPDGSTYYESYVAIEGHVGIEAFVVFNTLSFFLAIATMLVGAEATLFVHDNDERTNALMRMRKSIQWMISFFVSSMLCIMAAFTCAGITILPPIRRLEWSMIVSLAVGGGICIIPLGWILWSLNQNRVLSFIETFIHNTAKEPKLGSSRHLENSSLFDNSLIDSKQVKMIKSEIDNLKGEKKQNGAIEGGEKQCNEGMEEHANPQVDGGEKKQNGAIEGGEKQCTEGMKEHVNPQVDGKEHHCP</sequence>
<dbReference type="Pfam" id="PF13962">
    <property type="entry name" value="PGG"/>
    <property type="match status" value="1"/>
</dbReference>
<evidence type="ECO:0000256" key="2">
    <source>
        <dbReference type="ARBA" id="ARBA00022692"/>
    </source>
</evidence>
<evidence type="ECO:0000313" key="11">
    <source>
        <dbReference type="Proteomes" id="UP000822688"/>
    </source>
</evidence>
<feature type="domain" description="PGG" evidence="9">
    <location>
        <begin position="605"/>
        <end position="731"/>
    </location>
</feature>
<evidence type="ECO:0000256" key="3">
    <source>
        <dbReference type="ARBA" id="ARBA00022737"/>
    </source>
</evidence>
<name>A0A8T0G3C6_CERPU</name>
<accession>A0A8T0G3C6</accession>
<evidence type="ECO:0000256" key="7">
    <source>
        <dbReference type="SAM" id="MobiDB-lite"/>
    </source>
</evidence>
<keyword evidence="3" id="KW-0677">Repeat</keyword>
<evidence type="ECO:0000256" key="8">
    <source>
        <dbReference type="SAM" id="Phobius"/>
    </source>
</evidence>
<dbReference type="SUPFAM" id="SSF48403">
    <property type="entry name" value="Ankyrin repeat"/>
    <property type="match status" value="1"/>
</dbReference>
<dbReference type="EMBL" id="CM026433">
    <property type="protein sequence ID" value="KAG0553723.1"/>
    <property type="molecule type" value="Genomic_DNA"/>
</dbReference>
<feature type="region of interest" description="Disordered" evidence="7">
    <location>
        <begin position="277"/>
        <end position="330"/>
    </location>
</feature>
<dbReference type="InterPro" id="IPR026961">
    <property type="entry name" value="PGG_dom"/>
</dbReference>
<evidence type="ECO:0000256" key="1">
    <source>
        <dbReference type="ARBA" id="ARBA00004141"/>
    </source>
</evidence>
<dbReference type="GO" id="GO:0005886">
    <property type="term" value="C:plasma membrane"/>
    <property type="evidence" value="ECO:0007669"/>
    <property type="project" value="TreeGrafter"/>
</dbReference>
<keyword evidence="4 8" id="KW-1133">Transmembrane helix</keyword>
<dbReference type="Gene3D" id="1.25.40.20">
    <property type="entry name" value="Ankyrin repeat-containing domain"/>
    <property type="match status" value="1"/>
</dbReference>
<comment type="subcellular location">
    <subcellularLocation>
        <location evidence="1">Membrane</location>
        <topology evidence="1">Multi-pass membrane protein</topology>
    </subcellularLocation>
</comment>
<dbReference type="InterPro" id="IPR036770">
    <property type="entry name" value="Ankyrin_rpt-contain_sf"/>
</dbReference>
<dbReference type="AlphaFoldDB" id="A0A8T0G3C6"/>
<dbReference type="PANTHER" id="PTHR24186">
    <property type="entry name" value="PROTEIN PHOSPHATASE 1 REGULATORY SUBUNIT"/>
    <property type="match status" value="1"/>
</dbReference>
<comment type="caution">
    <text evidence="10">The sequence shown here is derived from an EMBL/GenBank/DDBJ whole genome shotgun (WGS) entry which is preliminary data.</text>
</comment>
<keyword evidence="2 8" id="KW-0812">Transmembrane</keyword>
<feature type="transmembrane region" description="Helical" evidence="8">
    <location>
        <begin position="742"/>
        <end position="766"/>
    </location>
</feature>
<feature type="region of interest" description="Disordered" evidence="7">
    <location>
        <begin position="841"/>
        <end position="889"/>
    </location>
</feature>
<reference evidence="10" key="1">
    <citation type="submission" date="2020-06" db="EMBL/GenBank/DDBJ databases">
        <title>WGS assembly of Ceratodon purpureus strain R40.</title>
        <authorList>
            <person name="Carey S.B."/>
            <person name="Jenkins J."/>
            <person name="Shu S."/>
            <person name="Lovell J.T."/>
            <person name="Sreedasyam A."/>
            <person name="Maumus F."/>
            <person name="Tiley G.P."/>
            <person name="Fernandez-Pozo N."/>
            <person name="Barry K."/>
            <person name="Chen C."/>
            <person name="Wang M."/>
            <person name="Lipzen A."/>
            <person name="Daum C."/>
            <person name="Saski C.A."/>
            <person name="Payton A.C."/>
            <person name="Mcbreen J.C."/>
            <person name="Conrad R.E."/>
            <person name="Kollar L.M."/>
            <person name="Olsson S."/>
            <person name="Huttunen S."/>
            <person name="Landis J.B."/>
            <person name="Wickett N.J."/>
            <person name="Johnson M.G."/>
            <person name="Rensing S.A."/>
            <person name="Grimwood J."/>
            <person name="Schmutz J."/>
            <person name="Mcdaniel S.F."/>
        </authorList>
    </citation>
    <scope>NUCLEOTIDE SEQUENCE</scope>
    <source>
        <strain evidence="10">R40</strain>
    </source>
</reference>
<keyword evidence="5" id="KW-0040">ANK repeat</keyword>
<dbReference type="Proteomes" id="UP000822688">
    <property type="component" value="Chromosome 12"/>
</dbReference>
<protein>
    <recommendedName>
        <fullName evidence="9">PGG domain-containing protein</fullName>
    </recommendedName>
</protein>
<feature type="transmembrane region" description="Helical" evidence="8">
    <location>
        <begin position="674"/>
        <end position="693"/>
    </location>
</feature>
<feature type="compositionally biased region" description="Acidic residues" evidence="7">
    <location>
        <begin position="277"/>
        <end position="312"/>
    </location>
</feature>
<feature type="transmembrane region" description="Helical" evidence="8">
    <location>
        <begin position="714"/>
        <end position="736"/>
    </location>
</feature>
<gene>
    <name evidence="10" type="ORF">KC19_12G034000</name>
</gene>
<keyword evidence="6 8" id="KW-0472">Membrane</keyword>
<dbReference type="PANTHER" id="PTHR24186:SF38">
    <property type="entry name" value="ANKYRIN REPEAT FAMILY PROTEIN"/>
    <property type="match status" value="1"/>
</dbReference>
<keyword evidence="11" id="KW-1185">Reference proteome</keyword>